<dbReference type="EMBL" id="ML178830">
    <property type="protein sequence ID" value="TFL00211.1"/>
    <property type="molecule type" value="Genomic_DNA"/>
</dbReference>
<evidence type="ECO:0000313" key="2">
    <source>
        <dbReference type="EMBL" id="TFL00211.1"/>
    </source>
</evidence>
<evidence type="ECO:0000313" key="3">
    <source>
        <dbReference type="Proteomes" id="UP000305067"/>
    </source>
</evidence>
<dbReference type="AlphaFoldDB" id="A0A5C3QIB2"/>
<sequence length="233" mass="26545">MSNLAHGPISPTWDAPIFNFHRRDTETSADSHYLDLYGGWEGFMLHYHLDPADMHDVREARSILARLKEAQAEEERRNKDDSHADVPQYISEGPDYDEAFASNGTCQSFGGYENFMASFGLKPWEHGDVDEGLAIMAMMEDDGEDLDDEDDEEHDEEQDEDEERDGQRPSFLQTRSFHVSDVTDSFGGYEEFMHSYGLKPYDPADRAEGEAITKVLEEQDRKVRVMTSSGSVE</sequence>
<protein>
    <submittedName>
        <fullName evidence="2">Uncharacterized protein</fullName>
    </submittedName>
</protein>
<keyword evidence="3" id="KW-1185">Reference proteome</keyword>
<feature type="region of interest" description="Disordered" evidence="1">
    <location>
        <begin position="144"/>
        <end position="176"/>
    </location>
</feature>
<reference evidence="2 3" key="1">
    <citation type="journal article" date="2019" name="Nat. Ecol. Evol.">
        <title>Megaphylogeny resolves global patterns of mushroom evolution.</title>
        <authorList>
            <person name="Varga T."/>
            <person name="Krizsan K."/>
            <person name="Foldi C."/>
            <person name="Dima B."/>
            <person name="Sanchez-Garcia M."/>
            <person name="Sanchez-Ramirez S."/>
            <person name="Szollosi G.J."/>
            <person name="Szarkandi J.G."/>
            <person name="Papp V."/>
            <person name="Albert L."/>
            <person name="Andreopoulos W."/>
            <person name="Angelini C."/>
            <person name="Antonin V."/>
            <person name="Barry K.W."/>
            <person name="Bougher N.L."/>
            <person name="Buchanan P."/>
            <person name="Buyck B."/>
            <person name="Bense V."/>
            <person name="Catcheside P."/>
            <person name="Chovatia M."/>
            <person name="Cooper J."/>
            <person name="Damon W."/>
            <person name="Desjardin D."/>
            <person name="Finy P."/>
            <person name="Geml J."/>
            <person name="Haridas S."/>
            <person name="Hughes K."/>
            <person name="Justo A."/>
            <person name="Karasinski D."/>
            <person name="Kautmanova I."/>
            <person name="Kiss B."/>
            <person name="Kocsube S."/>
            <person name="Kotiranta H."/>
            <person name="LaButti K.M."/>
            <person name="Lechner B.E."/>
            <person name="Liimatainen K."/>
            <person name="Lipzen A."/>
            <person name="Lukacs Z."/>
            <person name="Mihaltcheva S."/>
            <person name="Morgado L.N."/>
            <person name="Niskanen T."/>
            <person name="Noordeloos M.E."/>
            <person name="Ohm R.A."/>
            <person name="Ortiz-Santana B."/>
            <person name="Ovrebo C."/>
            <person name="Racz N."/>
            <person name="Riley R."/>
            <person name="Savchenko A."/>
            <person name="Shiryaev A."/>
            <person name="Soop K."/>
            <person name="Spirin V."/>
            <person name="Szebenyi C."/>
            <person name="Tomsovsky M."/>
            <person name="Tulloss R.E."/>
            <person name="Uehling J."/>
            <person name="Grigoriev I.V."/>
            <person name="Vagvolgyi C."/>
            <person name="Papp T."/>
            <person name="Martin F.M."/>
            <person name="Miettinen O."/>
            <person name="Hibbett D.S."/>
            <person name="Nagy L.G."/>
        </authorList>
    </citation>
    <scope>NUCLEOTIDE SEQUENCE [LARGE SCALE GENOMIC DNA]</scope>
    <source>
        <strain evidence="2 3">CBS 309.79</strain>
    </source>
</reference>
<organism evidence="2 3">
    <name type="scientific">Pterulicium gracile</name>
    <dbReference type="NCBI Taxonomy" id="1884261"/>
    <lineage>
        <taxon>Eukaryota</taxon>
        <taxon>Fungi</taxon>
        <taxon>Dikarya</taxon>
        <taxon>Basidiomycota</taxon>
        <taxon>Agaricomycotina</taxon>
        <taxon>Agaricomycetes</taxon>
        <taxon>Agaricomycetidae</taxon>
        <taxon>Agaricales</taxon>
        <taxon>Pleurotineae</taxon>
        <taxon>Pterulaceae</taxon>
        <taxon>Pterulicium</taxon>
    </lineage>
</organism>
<dbReference type="Proteomes" id="UP000305067">
    <property type="component" value="Unassembled WGS sequence"/>
</dbReference>
<accession>A0A5C3QIB2</accession>
<proteinExistence type="predicted"/>
<dbReference type="OrthoDB" id="4232400at2759"/>
<name>A0A5C3QIB2_9AGAR</name>
<gene>
    <name evidence="2" type="ORF">BDV98DRAFT_570161</name>
</gene>
<evidence type="ECO:0000256" key="1">
    <source>
        <dbReference type="SAM" id="MobiDB-lite"/>
    </source>
</evidence>
<feature type="compositionally biased region" description="Acidic residues" evidence="1">
    <location>
        <begin position="144"/>
        <end position="164"/>
    </location>
</feature>